<keyword evidence="1" id="KW-0812">Transmembrane</keyword>
<evidence type="ECO:0000313" key="4">
    <source>
        <dbReference type="Proteomes" id="UP000000814"/>
    </source>
</evidence>
<dbReference type="InterPro" id="IPR000326">
    <property type="entry name" value="PAP2/HPO"/>
</dbReference>
<keyword evidence="4" id="KW-1185">Reference proteome</keyword>
<organism evidence="3 4">
    <name type="scientific">Clostridium acetobutylicum (strain ATCC 824 / DSM 792 / JCM 1419 / IAM 19013 / LMG 5710 / NBRC 13948 / NRRL B-527 / VKM B-1787 / 2291 / W)</name>
    <dbReference type="NCBI Taxonomy" id="272562"/>
    <lineage>
        <taxon>Bacteria</taxon>
        <taxon>Bacillati</taxon>
        <taxon>Bacillota</taxon>
        <taxon>Clostridia</taxon>
        <taxon>Eubacteriales</taxon>
        <taxon>Clostridiaceae</taxon>
        <taxon>Clostridium</taxon>
    </lineage>
</organism>
<feature type="domain" description="Phosphatidic acid phosphatase type 2/haloperoxidase" evidence="2">
    <location>
        <begin position="60"/>
        <end position="167"/>
    </location>
</feature>
<evidence type="ECO:0000259" key="2">
    <source>
        <dbReference type="SMART" id="SM00014"/>
    </source>
</evidence>
<accession>Q97GH2</accession>
<feature type="transmembrane region" description="Helical" evidence="1">
    <location>
        <begin position="103"/>
        <end position="122"/>
    </location>
</feature>
<dbReference type="EMBL" id="AE001437">
    <property type="protein sequence ID" value="AAK80350.1"/>
    <property type="molecule type" value="Genomic_DNA"/>
</dbReference>
<dbReference type="PATRIC" id="fig|272562.8.peg.2592"/>
<name>Q97GH2_CLOAB</name>
<dbReference type="eggNOG" id="COG0671">
    <property type="taxonomic scope" value="Bacteria"/>
</dbReference>
<protein>
    <submittedName>
        <fullName evidence="3">Predicted phosphatase, YWOA B.subtilis ortholog</fullName>
    </submittedName>
</protein>
<dbReference type="RefSeq" id="WP_010965691.1">
    <property type="nucleotide sequence ID" value="NC_003030.1"/>
</dbReference>
<dbReference type="PIR" id="C97195">
    <property type="entry name" value="C97195"/>
</dbReference>
<gene>
    <name evidence="3" type="ordered locus">CA_C2395</name>
</gene>
<dbReference type="KEGG" id="cac:CA_C2395"/>
<dbReference type="GO" id="GO:0050380">
    <property type="term" value="F:undecaprenyl-diphosphatase activity"/>
    <property type="evidence" value="ECO:0007669"/>
    <property type="project" value="InterPro"/>
</dbReference>
<keyword evidence="1" id="KW-1133">Transmembrane helix</keyword>
<dbReference type="SUPFAM" id="SSF48317">
    <property type="entry name" value="Acid phosphatase/Vanadium-dependent haloperoxidase"/>
    <property type="match status" value="1"/>
</dbReference>
<evidence type="ECO:0000313" key="3">
    <source>
        <dbReference type="EMBL" id="AAK80350.1"/>
    </source>
</evidence>
<feature type="transmembrane region" description="Helical" evidence="1">
    <location>
        <begin position="63"/>
        <end position="83"/>
    </location>
</feature>
<dbReference type="GeneID" id="44998875"/>
<dbReference type="InterPro" id="IPR033879">
    <property type="entry name" value="UPP_Pase"/>
</dbReference>
<dbReference type="STRING" id="272562.CA_C2395"/>
<dbReference type="Proteomes" id="UP000000814">
    <property type="component" value="Chromosome"/>
</dbReference>
<dbReference type="PANTHER" id="PTHR14969">
    <property type="entry name" value="SPHINGOSINE-1-PHOSPHATE PHOSPHOHYDROLASE"/>
    <property type="match status" value="1"/>
</dbReference>
<dbReference type="Gene3D" id="1.20.144.10">
    <property type="entry name" value="Phosphatidic acid phosphatase type 2/haloperoxidase"/>
    <property type="match status" value="1"/>
</dbReference>
<feature type="transmembrane region" description="Helical" evidence="1">
    <location>
        <begin position="129"/>
        <end position="146"/>
    </location>
</feature>
<reference evidence="3 4" key="1">
    <citation type="journal article" date="2001" name="J. Bacteriol.">
        <title>Genome sequence and comparative analysis of the solvent-producing bacterium Clostridium acetobutylicum.</title>
        <authorList>
            <person name="Nolling J."/>
            <person name="Breton G."/>
            <person name="Omelchenko M.V."/>
            <person name="Makarova K.S."/>
            <person name="Zeng Q."/>
            <person name="Gibson R."/>
            <person name="Lee H.M."/>
            <person name="Dubois J."/>
            <person name="Qiu D."/>
            <person name="Hitti J."/>
            <person name="Wolf Y.I."/>
            <person name="Tatusov R.L."/>
            <person name="Sabathe F."/>
            <person name="Doucette-Stamm L."/>
            <person name="Soucaille P."/>
            <person name="Daly M.J."/>
            <person name="Bennett G.N."/>
            <person name="Koonin E.V."/>
            <person name="Smith D.R."/>
        </authorList>
    </citation>
    <scope>NUCLEOTIDE SEQUENCE [LARGE SCALE GENOMIC DNA]</scope>
    <source>
        <strain evidence="4">ATCC 824 / DSM 792 / JCM 1419 / LMG 5710 / VKM B-1787</strain>
    </source>
</reference>
<sequence length="178" mass="20195">MIKFNLDLFHLINNLANKNHMLDSIMIFMSKYVIYIFALILVIEFALGILLKNNYMKKIAIGCVLIIAVDLIIVFILGKIHFVNRPFVFNKVHLLYPHKTTSSFPSDHAVITLCMALGIFKVNKPLGKVMILLSIIVGFSRIYVGHHYPLDVIAGFILAIISSFLLNFISKNTFSKSH</sequence>
<feature type="transmembrane region" description="Helical" evidence="1">
    <location>
        <begin position="152"/>
        <end position="169"/>
    </location>
</feature>
<dbReference type="CDD" id="cd03385">
    <property type="entry name" value="PAP2_BcrC_like"/>
    <property type="match status" value="1"/>
</dbReference>
<keyword evidence="1" id="KW-0472">Membrane</keyword>
<dbReference type="HOGENOM" id="CLU_072573_8_1_9"/>
<dbReference type="Pfam" id="PF01569">
    <property type="entry name" value="PAP2"/>
    <property type="match status" value="1"/>
</dbReference>
<dbReference type="AlphaFoldDB" id="Q97GH2"/>
<feature type="transmembrane region" description="Helical" evidence="1">
    <location>
        <begin position="32"/>
        <end position="51"/>
    </location>
</feature>
<dbReference type="SMART" id="SM00014">
    <property type="entry name" value="acidPPc"/>
    <property type="match status" value="1"/>
</dbReference>
<dbReference type="InterPro" id="IPR036938">
    <property type="entry name" value="PAP2/HPO_sf"/>
</dbReference>
<dbReference type="OrthoDB" id="9789113at2"/>
<proteinExistence type="predicted"/>
<evidence type="ECO:0000256" key="1">
    <source>
        <dbReference type="SAM" id="Phobius"/>
    </source>
</evidence>
<dbReference type="GO" id="GO:0005886">
    <property type="term" value="C:plasma membrane"/>
    <property type="evidence" value="ECO:0007669"/>
    <property type="project" value="InterPro"/>
</dbReference>
<dbReference type="PANTHER" id="PTHR14969:SF58">
    <property type="entry name" value="UNDECAPRENYL-DIPHOSPHATASE BCRC"/>
    <property type="match status" value="1"/>
</dbReference>